<reference evidence="1" key="1">
    <citation type="submission" date="2018-11" db="EMBL/GenBank/DDBJ databases">
        <authorList>
            <consortium name="Pathogen Informatics"/>
        </authorList>
    </citation>
    <scope>NUCLEOTIDE SEQUENCE</scope>
</reference>
<keyword evidence="2" id="KW-1185">Reference proteome</keyword>
<sequence length="138" mass="15248">MSAVQYAAPCAPQKLFPKSSFSEDFRAILGGRLNQLILITLAWFNSYEPITTPTQDITNLAPHIEEANILQTPSYQRQNAEKPVSSSSRVGASGISEENGIWASSSPQKLHEILSSYCLLLPQMVSSLINLFLDNDYD</sequence>
<evidence type="ECO:0000313" key="2">
    <source>
        <dbReference type="Proteomes" id="UP000784294"/>
    </source>
</evidence>
<name>A0A3S4ZQV6_9PLAT</name>
<accession>A0A3S4ZQV6</accession>
<dbReference type="Proteomes" id="UP000784294">
    <property type="component" value="Unassembled WGS sequence"/>
</dbReference>
<protein>
    <submittedName>
        <fullName evidence="1">Uncharacterized protein</fullName>
    </submittedName>
</protein>
<proteinExistence type="predicted"/>
<organism evidence="1 2">
    <name type="scientific">Protopolystoma xenopodis</name>
    <dbReference type="NCBI Taxonomy" id="117903"/>
    <lineage>
        <taxon>Eukaryota</taxon>
        <taxon>Metazoa</taxon>
        <taxon>Spiralia</taxon>
        <taxon>Lophotrochozoa</taxon>
        <taxon>Platyhelminthes</taxon>
        <taxon>Monogenea</taxon>
        <taxon>Polyopisthocotylea</taxon>
        <taxon>Polystomatidea</taxon>
        <taxon>Polystomatidae</taxon>
        <taxon>Protopolystoma</taxon>
    </lineage>
</organism>
<dbReference type="EMBL" id="CAAALY010032937">
    <property type="protein sequence ID" value="VEL17506.1"/>
    <property type="molecule type" value="Genomic_DNA"/>
</dbReference>
<dbReference type="AlphaFoldDB" id="A0A3S4ZQV6"/>
<gene>
    <name evidence="1" type="ORF">PXEA_LOCUS10946</name>
</gene>
<comment type="caution">
    <text evidence="1">The sequence shown here is derived from an EMBL/GenBank/DDBJ whole genome shotgun (WGS) entry which is preliminary data.</text>
</comment>
<evidence type="ECO:0000313" key="1">
    <source>
        <dbReference type="EMBL" id="VEL17506.1"/>
    </source>
</evidence>